<protein>
    <submittedName>
        <fullName evidence="2">Uncharacterized protein</fullName>
    </submittedName>
</protein>
<evidence type="ECO:0000313" key="2">
    <source>
        <dbReference type="EMBL" id="KAG5187047.1"/>
    </source>
</evidence>
<feature type="region of interest" description="Disordered" evidence="1">
    <location>
        <begin position="364"/>
        <end position="388"/>
    </location>
</feature>
<dbReference type="AlphaFoldDB" id="A0A836CIA8"/>
<sequence>THSKGEPSSDEQSAPAVQLSKDGEGHAGATEQASDKSREATLSRVQSLAQLLDNTWWVSDFEVDDIVVKTKHGITLFVRWELAECAGSADKPHSAIQEPPPALFAQLFTLISVLLVQSGTTTDNYNTSIRQLVSKLVSQFLHQQGEATADNAAGLEEVLHGFLALYADAAALQRFIQTAHEKMQDANAKERPVLDAIINLEQLRSARDEQIKACQDGLNQASLRRGGPRNTRCKDTSADPPGPYAIEAHMGIPPTVYNGPPAAPPPAGLFLPTVFHSGPVAPQQWPQTAHGNQEYSLHFATLPTSFVPPAMSNYGTSADAGGYRAYRRPAVSAEQYDQHGGYHGMQLQPEEIYGQSNLQMHMTQPPTPAYSMQQSGSYAAAANTQSIP</sequence>
<name>A0A836CIA8_9STRA</name>
<keyword evidence="3" id="KW-1185">Reference proteome</keyword>
<proteinExistence type="predicted"/>
<comment type="caution">
    <text evidence="2">The sequence shown here is derived from an EMBL/GenBank/DDBJ whole genome shotgun (WGS) entry which is preliminary data.</text>
</comment>
<organism evidence="2 3">
    <name type="scientific">Tribonema minus</name>
    <dbReference type="NCBI Taxonomy" id="303371"/>
    <lineage>
        <taxon>Eukaryota</taxon>
        <taxon>Sar</taxon>
        <taxon>Stramenopiles</taxon>
        <taxon>Ochrophyta</taxon>
        <taxon>PX clade</taxon>
        <taxon>Xanthophyceae</taxon>
        <taxon>Tribonematales</taxon>
        <taxon>Tribonemataceae</taxon>
        <taxon>Tribonema</taxon>
    </lineage>
</organism>
<dbReference type="EMBL" id="JAFCMP010000097">
    <property type="protein sequence ID" value="KAG5187047.1"/>
    <property type="molecule type" value="Genomic_DNA"/>
</dbReference>
<feature type="non-terminal residue" evidence="2">
    <location>
        <position position="388"/>
    </location>
</feature>
<feature type="region of interest" description="Disordered" evidence="1">
    <location>
        <begin position="1"/>
        <end position="38"/>
    </location>
</feature>
<evidence type="ECO:0000313" key="3">
    <source>
        <dbReference type="Proteomes" id="UP000664859"/>
    </source>
</evidence>
<dbReference type="Proteomes" id="UP000664859">
    <property type="component" value="Unassembled WGS sequence"/>
</dbReference>
<evidence type="ECO:0000256" key="1">
    <source>
        <dbReference type="SAM" id="MobiDB-lite"/>
    </source>
</evidence>
<accession>A0A836CIA8</accession>
<reference evidence="2" key="1">
    <citation type="submission" date="2021-02" db="EMBL/GenBank/DDBJ databases">
        <title>First Annotated Genome of the Yellow-green Alga Tribonema minus.</title>
        <authorList>
            <person name="Mahan K.M."/>
        </authorList>
    </citation>
    <scope>NUCLEOTIDE SEQUENCE</scope>
    <source>
        <strain evidence="2">UTEX B ZZ1240</strain>
    </source>
</reference>
<gene>
    <name evidence="2" type="ORF">JKP88DRAFT_254257</name>
</gene>